<dbReference type="InterPro" id="IPR021139">
    <property type="entry name" value="NYN"/>
</dbReference>
<dbReference type="KEGG" id="oyw:OdinLCB4_006610"/>
<feature type="domain" description="NYN" evidence="1">
    <location>
        <begin position="37"/>
        <end position="167"/>
    </location>
</feature>
<protein>
    <submittedName>
        <fullName evidence="2">NYN domain-containing protein</fullName>
    </submittedName>
</protein>
<dbReference type="EMBL" id="CP091871">
    <property type="protein sequence ID" value="WEU40137.1"/>
    <property type="molecule type" value="Genomic_DNA"/>
</dbReference>
<dbReference type="Gene3D" id="3.40.50.1010">
    <property type="entry name" value="5'-nuclease"/>
    <property type="match status" value="1"/>
</dbReference>
<reference evidence="2" key="1">
    <citation type="journal article" date="2017" name="Nature">
        <title>Asgard archaea illuminate the origin of eukaryotic cellular complexity.</title>
        <authorList>
            <person name="Zaremba-Niedzwiedzka K."/>
            <person name="Caceres E.F."/>
            <person name="Saw J.H."/>
            <person name="Backstrom D."/>
            <person name="Juzokaite L."/>
            <person name="Vancaester E."/>
            <person name="Seitz K.W."/>
            <person name="Anantharaman K."/>
            <person name="Starnawski P."/>
            <person name="Kjeldsen K.U."/>
            <person name="Scott M.B."/>
            <person name="Nunoura T."/>
            <person name="Banfield J.F."/>
            <person name="Schramm A."/>
            <person name="Baker B.J."/>
            <person name="Spang A."/>
            <person name="Ettema T.J.G."/>
        </authorList>
    </citation>
    <scope>NUCLEOTIDE SEQUENCE</scope>
    <source>
        <strain evidence="2">LCB_4</strain>
    </source>
</reference>
<evidence type="ECO:0000313" key="2">
    <source>
        <dbReference type="EMBL" id="WEU40137.1"/>
    </source>
</evidence>
<proteinExistence type="predicted"/>
<dbReference type="PANTHER" id="PTHR35811:SF1">
    <property type="entry name" value="HTH OST-TYPE DOMAIN-CONTAINING PROTEIN"/>
    <property type="match status" value="1"/>
</dbReference>
<accession>A0AAF0IBN3</accession>
<dbReference type="PANTHER" id="PTHR35811">
    <property type="entry name" value="SLR1870 PROTEIN"/>
    <property type="match status" value="1"/>
</dbReference>
<sequence length="170" mass="18875">MSEDQGSPADSKEAVSKSERVEKWSLAKKILPFFKKKIAVLVDGPNILRKEFNVKLEEILEAVTSLGKVQVARVYLNQHASEKLIEATSNSGFEPIISTIDVHLKMAIDSVELVNKLELDYIAIASRHARCVPILHKLKERNLGTVVIGFEPGFSVALQNTADYVFKLAT</sequence>
<dbReference type="CDD" id="cd18726">
    <property type="entry name" value="PIN_LabA-like"/>
    <property type="match status" value="1"/>
</dbReference>
<dbReference type="GO" id="GO:0004540">
    <property type="term" value="F:RNA nuclease activity"/>
    <property type="evidence" value="ECO:0007669"/>
    <property type="project" value="InterPro"/>
</dbReference>
<dbReference type="Pfam" id="PF01936">
    <property type="entry name" value="NYN"/>
    <property type="match status" value="1"/>
</dbReference>
<reference evidence="2" key="2">
    <citation type="journal article" date="2022" name="Nat. Microbiol.">
        <title>A closed Candidatus Odinarchaeum chromosome exposes Asgard archaeal viruses.</title>
        <authorList>
            <person name="Tamarit D."/>
            <person name="Caceres E.F."/>
            <person name="Krupovic M."/>
            <person name="Nijland R."/>
            <person name="Eme L."/>
            <person name="Robinson N.P."/>
            <person name="Ettema T.J.G."/>
        </authorList>
    </citation>
    <scope>NUCLEOTIDE SEQUENCE</scope>
    <source>
        <strain evidence="2">LCB_4</strain>
    </source>
</reference>
<evidence type="ECO:0000313" key="3">
    <source>
        <dbReference type="Proteomes" id="UP000186851"/>
    </source>
</evidence>
<evidence type="ECO:0000259" key="1">
    <source>
        <dbReference type="Pfam" id="PF01936"/>
    </source>
</evidence>
<dbReference type="AlphaFoldDB" id="A0AAF0IBN3"/>
<gene>
    <name evidence="2" type="ORF">OdinLCB4_006610</name>
</gene>
<dbReference type="Proteomes" id="UP000186851">
    <property type="component" value="Chromosome"/>
</dbReference>
<organism evidence="2 3">
    <name type="scientific">Odinarchaeota yellowstonii (strain LCB_4)</name>
    <dbReference type="NCBI Taxonomy" id="1841599"/>
    <lineage>
        <taxon>Archaea</taxon>
        <taxon>Promethearchaeati</taxon>
        <taxon>Candidatus Odinarchaeota</taxon>
        <taxon>Candidatus Odinarchaeia</taxon>
        <taxon>Candidatus Odinarchaeales</taxon>
        <taxon>Candidatus Odinarchaeaceae</taxon>
        <taxon>Candidatus Odinarchaeum</taxon>
    </lineage>
</organism>
<name>A0AAF0IBN3_ODILC</name>